<evidence type="ECO:0000313" key="1">
    <source>
        <dbReference type="EMBL" id="KAF9968284.1"/>
    </source>
</evidence>
<name>A0A9P6JES4_MORAP</name>
<reference evidence="1" key="1">
    <citation type="journal article" date="2020" name="Fungal Divers.">
        <title>Resolving the Mortierellaceae phylogeny through synthesis of multi-gene phylogenetics and phylogenomics.</title>
        <authorList>
            <person name="Vandepol N."/>
            <person name="Liber J."/>
            <person name="Desiro A."/>
            <person name="Na H."/>
            <person name="Kennedy M."/>
            <person name="Barry K."/>
            <person name="Grigoriev I.V."/>
            <person name="Miller A.N."/>
            <person name="O'Donnell K."/>
            <person name="Stajich J.E."/>
            <person name="Bonito G."/>
        </authorList>
    </citation>
    <scope>NUCLEOTIDE SEQUENCE</scope>
    <source>
        <strain evidence="1">CK1249</strain>
    </source>
</reference>
<protein>
    <submittedName>
        <fullName evidence="1">Uncharacterized protein</fullName>
    </submittedName>
</protein>
<sequence length="81" mass="9119">MSNPRYPAGNYHNTKPDGTYYYTNSTNPNSYYYSNSNGSYYYQNADGSKYYNNPNTGTSRYTTPSGYEINTKGAISLKTDG</sequence>
<keyword evidence="2" id="KW-1185">Reference proteome</keyword>
<proteinExistence type="predicted"/>
<dbReference type="EMBL" id="JAAAHY010000028">
    <property type="protein sequence ID" value="KAF9968284.1"/>
    <property type="molecule type" value="Genomic_DNA"/>
</dbReference>
<accession>A0A9P6JES4</accession>
<dbReference type="Proteomes" id="UP000738359">
    <property type="component" value="Unassembled WGS sequence"/>
</dbReference>
<organism evidence="1 2">
    <name type="scientific">Mortierella alpina</name>
    <name type="common">Oleaginous fungus</name>
    <name type="synonym">Mortierella renispora</name>
    <dbReference type="NCBI Taxonomy" id="64518"/>
    <lineage>
        <taxon>Eukaryota</taxon>
        <taxon>Fungi</taxon>
        <taxon>Fungi incertae sedis</taxon>
        <taxon>Mucoromycota</taxon>
        <taxon>Mortierellomycotina</taxon>
        <taxon>Mortierellomycetes</taxon>
        <taxon>Mortierellales</taxon>
        <taxon>Mortierellaceae</taxon>
        <taxon>Mortierella</taxon>
    </lineage>
</organism>
<dbReference type="OrthoDB" id="5415522at2759"/>
<evidence type="ECO:0000313" key="2">
    <source>
        <dbReference type="Proteomes" id="UP000738359"/>
    </source>
</evidence>
<gene>
    <name evidence="1" type="ORF">BGZ70_005281</name>
</gene>
<dbReference type="AlphaFoldDB" id="A0A9P6JES4"/>
<comment type="caution">
    <text evidence="1">The sequence shown here is derived from an EMBL/GenBank/DDBJ whole genome shotgun (WGS) entry which is preliminary data.</text>
</comment>